<sequence>MSVGVVFSASDGLLVIVDGQMSEKSPDAPNGRKVIETDRRKVAFAPDEAAVVVVLTGQATMCEIEAWRWVEIYLEEVRDDNVSGDLRTPREVARAASRVIGRAVQQDNENRRAKGKHTNDGVDAFVAGFAAAPEDRQAFGEVWVFSSNEEGDHSPRAEPGFGDDTYGRPLGALPERAPFRDPDDDGYGRLPADAIYDRFGATTASLRSMPLREVRELVETTMRDLVQEEATVLLRGGVGGTWTLIELRPGVAPVCDRLEWGP</sequence>
<protein>
    <submittedName>
        <fullName evidence="1">Uncharacterized protein</fullName>
    </submittedName>
</protein>
<dbReference type="RefSeq" id="WP_379149518.1">
    <property type="nucleotide sequence ID" value="NZ_JBHSRJ010000001.1"/>
</dbReference>
<evidence type="ECO:0000313" key="1">
    <source>
        <dbReference type="EMBL" id="MFC6041670.1"/>
    </source>
</evidence>
<accession>A0ABW1LDV3</accession>
<name>A0ABW1LDV3_9ACTN</name>
<reference evidence="2" key="1">
    <citation type="journal article" date="2019" name="Int. J. Syst. Evol. Microbiol.">
        <title>The Global Catalogue of Microorganisms (GCM) 10K type strain sequencing project: providing services to taxonomists for standard genome sequencing and annotation.</title>
        <authorList>
            <consortium name="The Broad Institute Genomics Platform"/>
            <consortium name="The Broad Institute Genome Sequencing Center for Infectious Disease"/>
            <person name="Wu L."/>
            <person name="Ma J."/>
        </authorList>
    </citation>
    <scope>NUCLEOTIDE SEQUENCE [LARGE SCALE GENOMIC DNA]</scope>
    <source>
        <strain evidence="2">CCUG 54522</strain>
    </source>
</reference>
<dbReference type="Proteomes" id="UP001596135">
    <property type="component" value="Unassembled WGS sequence"/>
</dbReference>
<gene>
    <name evidence="1" type="ORF">ACFPYL_01205</name>
</gene>
<proteinExistence type="predicted"/>
<organism evidence="1 2">
    <name type="scientific">Nocardioides hankookensis</name>
    <dbReference type="NCBI Taxonomy" id="443157"/>
    <lineage>
        <taxon>Bacteria</taxon>
        <taxon>Bacillati</taxon>
        <taxon>Actinomycetota</taxon>
        <taxon>Actinomycetes</taxon>
        <taxon>Propionibacteriales</taxon>
        <taxon>Nocardioidaceae</taxon>
        <taxon>Nocardioides</taxon>
    </lineage>
</organism>
<evidence type="ECO:0000313" key="2">
    <source>
        <dbReference type="Proteomes" id="UP001596135"/>
    </source>
</evidence>
<dbReference type="EMBL" id="JBHSRJ010000001">
    <property type="protein sequence ID" value="MFC6041670.1"/>
    <property type="molecule type" value="Genomic_DNA"/>
</dbReference>
<comment type="caution">
    <text evidence="1">The sequence shown here is derived from an EMBL/GenBank/DDBJ whole genome shotgun (WGS) entry which is preliminary data.</text>
</comment>
<keyword evidence="2" id="KW-1185">Reference proteome</keyword>